<dbReference type="SUPFAM" id="SSF57701">
    <property type="entry name" value="Zn2/Cys6 DNA-binding domain"/>
    <property type="match status" value="1"/>
</dbReference>
<dbReference type="InterPro" id="IPR001138">
    <property type="entry name" value="Zn2Cys6_DnaBD"/>
</dbReference>
<feature type="compositionally biased region" description="Pro residues" evidence="1">
    <location>
        <begin position="333"/>
        <end position="349"/>
    </location>
</feature>
<dbReference type="GO" id="GO:0000981">
    <property type="term" value="F:DNA-binding transcription factor activity, RNA polymerase II-specific"/>
    <property type="evidence" value="ECO:0007669"/>
    <property type="project" value="InterPro"/>
</dbReference>
<dbReference type="InterPro" id="IPR051412">
    <property type="entry name" value="Formin_Homology_Diaphanous_sf"/>
</dbReference>
<feature type="region of interest" description="Disordered" evidence="1">
    <location>
        <begin position="981"/>
        <end position="1016"/>
    </location>
</feature>
<feature type="compositionally biased region" description="Low complexity" evidence="1">
    <location>
        <begin position="309"/>
        <end position="319"/>
    </location>
</feature>
<feature type="compositionally biased region" description="Acidic residues" evidence="1">
    <location>
        <begin position="1575"/>
        <end position="1587"/>
    </location>
</feature>
<feature type="compositionally biased region" description="Pro residues" evidence="1">
    <location>
        <begin position="68"/>
        <end position="88"/>
    </location>
</feature>
<dbReference type="GO" id="GO:0030041">
    <property type="term" value="P:actin filament polymerization"/>
    <property type="evidence" value="ECO:0007669"/>
    <property type="project" value="TreeGrafter"/>
</dbReference>
<dbReference type="GO" id="GO:0005884">
    <property type="term" value="C:actin filament"/>
    <property type="evidence" value="ECO:0007669"/>
    <property type="project" value="TreeGrafter"/>
</dbReference>
<feature type="compositionally biased region" description="Basic residues" evidence="1">
    <location>
        <begin position="400"/>
        <end position="419"/>
    </location>
</feature>
<gene>
    <name evidence="3" type="ORF">OC842_005527</name>
</gene>
<protein>
    <recommendedName>
        <fullName evidence="2">Zn(2)-C6 fungal-type domain-containing protein</fullName>
    </recommendedName>
</protein>
<feature type="compositionally biased region" description="Pro residues" evidence="1">
    <location>
        <begin position="420"/>
        <end position="432"/>
    </location>
</feature>
<organism evidence="3 4">
    <name type="scientific">Tilletia horrida</name>
    <dbReference type="NCBI Taxonomy" id="155126"/>
    <lineage>
        <taxon>Eukaryota</taxon>
        <taxon>Fungi</taxon>
        <taxon>Dikarya</taxon>
        <taxon>Basidiomycota</taxon>
        <taxon>Ustilaginomycotina</taxon>
        <taxon>Exobasidiomycetes</taxon>
        <taxon>Tilletiales</taxon>
        <taxon>Tilletiaceae</taxon>
        <taxon>Tilletia</taxon>
    </lineage>
</organism>
<dbReference type="GO" id="GO:0008270">
    <property type="term" value="F:zinc ion binding"/>
    <property type="evidence" value="ECO:0007669"/>
    <property type="project" value="InterPro"/>
</dbReference>
<dbReference type="PANTHER" id="PTHR45691">
    <property type="entry name" value="PROTEIN DIAPHANOUS"/>
    <property type="match status" value="1"/>
</dbReference>
<feature type="region of interest" description="Disordered" evidence="1">
    <location>
        <begin position="1560"/>
        <end position="1601"/>
    </location>
</feature>
<dbReference type="Pfam" id="PF00172">
    <property type="entry name" value="Zn_clus"/>
    <property type="match status" value="1"/>
</dbReference>
<feature type="compositionally biased region" description="Low complexity" evidence="1">
    <location>
        <begin position="1"/>
        <end position="44"/>
    </location>
</feature>
<dbReference type="Gene3D" id="4.10.240.10">
    <property type="entry name" value="Zn(2)-C6 fungal-type DNA-binding domain"/>
    <property type="match status" value="1"/>
</dbReference>
<feature type="compositionally biased region" description="Low complexity" evidence="1">
    <location>
        <begin position="476"/>
        <end position="485"/>
    </location>
</feature>
<name>A0AAN6G906_9BASI</name>
<evidence type="ECO:0000256" key="1">
    <source>
        <dbReference type="SAM" id="MobiDB-lite"/>
    </source>
</evidence>
<dbReference type="CDD" id="cd00067">
    <property type="entry name" value="GAL4"/>
    <property type="match status" value="1"/>
</dbReference>
<dbReference type="EMBL" id="JAPDMQ010000402">
    <property type="protein sequence ID" value="KAK0525356.1"/>
    <property type="molecule type" value="Genomic_DNA"/>
</dbReference>
<reference evidence="3" key="1">
    <citation type="journal article" date="2023" name="PhytoFront">
        <title>Draft Genome Resources of Seven Strains of Tilletia horrida, Causal Agent of Kernel Smut of Rice.</title>
        <authorList>
            <person name="Khanal S."/>
            <person name="Antony Babu S."/>
            <person name="Zhou X.G."/>
        </authorList>
    </citation>
    <scope>NUCLEOTIDE SEQUENCE</scope>
    <source>
        <strain evidence="3">TX3</strain>
    </source>
</reference>
<dbReference type="PANTHER" id="PTHR45691:SF6">
    <property type="entry name" value="PROTEIN DIAPHANOUS"/>
    <property type="match status" value="1"/>
</dbReference>
<evidence type="ECO:0000313" key="4">
    <source>
        <dbReference type="Proteomes" id="UP001176521"/>
    </source>
</evidence>
<dbReference type="InterPro" id="IPR036864">
    <property type="entry name" value="Zn2-C6_fun-type_DNA-bd_sf"/>
</dbReference>
<feature type="compositionally biased region" description="Polar residues" evidence="1">
    <location>
        <begin position="505"/>
        <end position="515"/>
    </location>
</feature>
<evidence type="ECO:0000313" key="3">
    <source>
        <dbReference type="EMBL" id="KAK0525356.1"/>
    </source>
</evidence>
<feature type="compositionally biased region" description="Basic and acidic residues" evidence="1">
    <location>
        <begin position="290"/>
        <end position="299"/>
    </location>
</feature>
<keyword evidence="4" id="KW-1185">Reference proteome</keyword>
<feature type="compositionally biased region" description="Low complexity" evidence="1">
    <location>
        <begin position="704"/>
        <end position="729"/>
    </location>
</feature>
<feature type="compositionally biased region" description="Low complexity" evidence="1">
    <location>
        <begin position="606"/>
        <end position="615"/>
    </location>
</feature>
<comment type="caution">
    <text evidence="3">The sequence shown here is derived from an EMBL/GenBank/DDBJ whole genome shotgun (WGS) entry which is preliminary data.</text>
</comment>
<feature type="region of interest" description="Disordered" evidence="1">
    <location>
        <begin position="226"/>
        <end position="768"/>
    </location>
</feature>
<feature type="compositionally biased region" description="Low complexity" evidence="1">
    <location>
        <begin position="758"/>
        <end position="768"/>
    </location>
</feature>
<feature type="compositionally biased region" description="Basic and acidic residues" evidence="1">
    <location>
        <begin position="656"/>
        <end position="671"/>
    </location>
</feature>
<accession>A0AAN6G906</accession>
<evidence type="ECO:0000259" key="2">
    <source>
        <dbReference type="PROSITE" id="PS50048"/>
    </source>
</evidence>
<feature type="domain" description="Zn(2)-C6 fungal-type" evidence="2">
    <location>
        <begin position="111"/>
        <end position="131"/>
    </location>
</feature>
<feature type="region of interest" description="Disordered" evidence="1">
    <location>
        <begin position="1476"/>
        <end position="1495"/>
    </location>
</feature>
<feature type="compositionally biased region" description="Pro residues" evidence="1">
    <location>
        <begin position="383"/>
        <end position="392"/>
    </location>
</feature>
<dbReference type="PROSITE" id="PS50048">
    <property type="entry name" value="ZN2_CY6_FUNGAL_2"/>
    <property type="match status" value="1"/>
</dbReference>
<feature type="compositionally biased region" description="Basic and acidic residues" evidence="1">
    <location>
        <begin position="633"/>
        <end position="645"/>
    </location>
</feature>
<feature type="region of interest" description="Disordered" evidence="1">
    <location>
        <begin position="1"/>
        <end position="104"/>
    </location>
</feature>
<feature type="compositionally biased region" description="Basic and acidic residues" evidence="1">
    <location>
        <begin position="545"/>
        <end position="586"/>
    </location>
</feature>
<proteinExistence type="predicted"/>
<feature type="compositionally biased region" description="Low complexity" evidence="1">
    <location>
        <begin position="245"/>
        <end position="263"/>
    </location>
</feature>
<dbReference type="Proteomes" id="UP001176521">
    <property type="component" value="Unassembled WGS sequence"/>
</dbReference>
<sequence>MPASKNPAAGAAGAAASRSNAAGAGAKGSNSSNNNNISANNKNGTSTPATAGSGKRKADKSKTTAAPAPAPMPAQAPPAAPAPAPAPDPTAAEQGDNSAEGNSKKRRIWAACENCRIRKSKCDGKQPCSICLHRARNMLLQHASHALRTQQQQNPHKFASDPAALTPPEPSEFAVLEKAQSMCVIDWNRKPRGPKSKANKAAADAQTQSIEGAAAAAAAAAAAFNEGMPPPPPMSGFEYGPGMPAETANAQSSSSTSASGSVAPYKKTVRSSTRIPGETAYQRQQQEIKQAQRERERHFQLHQQELIHQQHQQQQQQQHPHQHQYAHPHQMPMQPPPPPGAPGMYPPNPYTQHARASSFGAGGPPGSTHYPPSGLPAGYSDHAPPPPPPPPLSFAYSAHPHPHAHPHSHSHPHPHHHHVPPPAPPLPLPATGPGPGGASAALPPPLPPGFAQTGLGPAGSFAYAQPGGPAPPPPSSASAPSSSSIPPAPAPAPGRAHSPSALQRVRSSTYASQQHDGVGGAPPPPPGPKSISAGAGVPSSSVRAGWERDPRERERAEWDWEREREREREAREARDREWESQQHRASEWSGGPAGWDAGAAPPPPSSSSSSATAVAQARDRKRSAPGDPIYPGVKRESREWERERAGSSGGAILAGRDWERERERERDRERYSIGSAVSATPGIPGGVPGSMDPPLLTPKLSPRSGSMSSIAGAAAGPTSAPPTSGTNGSSSGGGGRLSLFGSHILTSQPGGGGAGGRPSLTTSSSSPSILASMPGYGPAPFPHVTSEGPVPYMGPAPRAGEAGLETGIASGESRLDSGALLTPTKPANAGTLLVQIRTGSLLTALRDIYSEHDRRYISIAIAHYDVFDNSHKMFPSRILFGERILPGATIASSNPPTGLVTPLSPHTQAPYVAPAHLQVALLSILAHRALLTPDGLSLRDLDPNVVAKAGLPPMTFPAPSARPTGAVAALSSAAAGAAVTASGPLGSGSTPTSISSPSARSSLAGSGSGTSSSSSVGNGAYQSSWLNAHDRKGLLEFARRSLRYAHGVFVSKIERGEVEPSLIITGWLLDMSASEDGVGTTVMANMKATLFGILRKWNLHLMDSDPHDMSVVGPSHSFEEHFQHLDALSAGGVEVSARPLAERARAYDARQLVKCPIERESLRRVVRIICTSYLWTHALDNPPPKFEFDKIQIRQTEYDDYIHQNSAWLKGEHSHSGAMSVKTLQMQHDLWTLYTRLVYMMNTPLVDLLAGVGPEKDLQDAVTSMELTLQDIKRSTPPVRFDEDEQPLRIHLYFDTRMVELLLYRHLFPLYAYTKNAGISFNESYVSASSVFPSSSSPSNYERFMGHQPASYSVENPYVYPSSDGTGSRGGPALSDNSSSEAYGKKVGLRFTRDPQRACFAPLFDIGRFVQAALVRLPRDRTLPSLPGSEAGAVLPTVVRMLRWPRHLRLFAQHAFTLAAEVAVAGMAWDRLTGSGEDDDPGWVSSPSMEGIPRSNSPQLVTSVWNIGCAIVDLMFAMAHAGSKHAGEMADKAEAFKEQRAAIMVGHGWCFRPRRGVAWSSNPSKYKAPPRFEGSADDEYDPDDEEAVLSPGMGKWYEPGM</sequence>